<dbReference type="PANTHER" id="PTHR47383:SF3">
    <property type="entry name" value="WAT1-RELATED PROTEIN"/>
    <property type="match status" value="1"/>
</dbReference>
<proteinExistence type="predicted"/>
<dbReference type="EMBL" id="KD251020">
    <property type="protein sequence ID" value="EMS48375.1"/>
    <property type="molecule type" value="Genomic_DNA"/>
</dbReference>
<dbReference type="InterPro" id="IPR058936">
    <property type="entry name" value="At4g15545-like"/>
</dbReference>
<sequence length="120" mass="13118">MAGTTVLAFVEQGGGTTARRQRYNRSVKVGEHQGPAVQPLQGALESALALATDRLSRAEDDKETLLKEKATLSNTVNKLNRDVAKFSAFLANVKELNAHKQTREGLLAITEPVHTMYLSR</sequence>
<accession>M7Z7K7</accession>
<evidence type="ECO:0000313" key="1">
    <source>
        <dbReference type="EMBL" id="EMS48375.1"/>
    </source>
</evidence>
<dbReference type="PANTHER" id="PTHR47383">
    <property type="entry name" value="OS03G0659800 PROTEIN"/>
    <property type="match status" value="1"/>
</dbReference>
<organism evidence="1">
    <name type="scientific">Triticum urartu</name>
    <name type="common">Red wild einkorn</name>
    <name type="synonym">Crithodium urartu</name>
    <dbReference type="NCBI Taxonomy" id="4572"/>
    <lineage>
        <taxon>Eukaryota</taxon>
        <taxon>Viridiplantae</taxon>
        <taxon>Streptophyta</taxon>
        <taxon>Embryophyta</taxon>
        <taxon>Tracheophyta</taxon>
        <taxon>Spermatophyta</taxon>
        <taxon>Magnoliopsida</taxon>
        <taxon>Liliopsida</taxon>
        <taxon>Poales</taxon>
        <taxon>Poaceae</taxon>
        <taxon>BOP clade</taxon>
        <taxon>Pooideae</taxon>
        <taxon>Triticodae</taxon>
        <taxon>Triticeae</taxon>
        <taxon>Triticinae</taxon>
        <taxon>Triticum</taxon>
    </lineage>
</organism>
<dbReference type="AlphaFoldDB" id="M7Z7K7"/>
<gene>
    <name evidence="1" type="ORF">TRIUR3_05637</name>
</gene>
<reference evidence="1" key="1">
    <citation type="journal article" date="2013" name="Nature">
        <title>Draft genome of the wheat A-genome progenitor Triticum urartu.</title>
        <authorList>
            <person name="Ling H.Q."/>
            <person name="Zhao S."/>
            <person name="Liu D."/>
            <person name="Wang J."/>
            <person name="Sun H."/>
            <person name="Zhang C."/>
            <person name="Fan H."/>
            <person name="Li D."/>
            <person name="Dong L."/>
            <person name="Tao Y."/>
            <person name="Gao C."/>
            <person name="Wu H."/>
            <person name="Li Y."/>
            <person name="Cui Y."/>
            <person name="Guo X."/>
            <person name="Zheng S."/>
            <person name="Wang B."/>
            <person name="Yu K."/>
            <person name="Liang Q."/>
            <person name="Yang W."/>
            <person name="Lou X."/>
            <person name="Chen J."/>
            <person name="Feng M."/>
            <person name="Jian J."/>
            <person name="Zhang X."/>
            <person name="Luo G."/>
            <person name="Jiang Y."/>
            <person name="Liu J."/>
            <person name="Wang Z."/>
            <person name="Sha Y."/>
            <person name="Zhang B."/>
            <person name="Wu H."/>
            <person name="Tang D."/>
            <person name="Shen Q."/>
            <person name="Xue P."/>
            <person name="Zou S."/>
            <person name="Wang X."/>
            <person name="Liu X."/>
            <person name="Wang F."/>
            <person name="Yang Y."/>
            <person name="An X."/>
            <person name="Dong Z."/>
            <person name="Zhang K."/>
            <person name="Zhang X."/>
            <person name="Luo M.C."/>
            <person name="Dvorak J."/>
            <person name="Tong Y."/>
            <person name="Wang J."/>
            <person name="Yang H."/>
            <person name="Li Z."/>
            <person name="Wang D."/>
            <person name="Zhang A."/>
            <person name="Wang J."/>
        </authorList>
    </citation>
    <scope>NUCLEOTIDE SEQUENCE</scope>
</reference>
<protein>
    <submittedName>
        <fullName evidence="1">Uncharacterized protein</fullName>
    </submittedName>
</protein>
<dbReference type="STRING" id="4572.M7Z7K7"/>
<name>M7Z7K7_TRIUA</name>